<comment type="caution">
    <text evidence="1">The sequence shown here is derived from an EMBL/GenBank/DDBJ whole genome shotgun (WGS) entry which is preliminary data.</text>
</comment>
<dbReference type="RefSeq" id="WP_106394618.1">
    <property type="nucleotide sequence ID" value="NZ_PVNK01000234.1"/>
</dbReference>
<dbReference type="AlphaFoldDB" id="A0A2S9XFK5"/>
<organism evidence="1 2">
    <name type="scientific">Enhygromyxa salina</name>
    <dbReference type="NCBI Taxonomy" id="215803"/>
    <lineage>
        <taxon>Bacteria</taxon>
        <taxon>Pseudomonadati</taxon>
        <taxon>Myxococcota</taxon>
        <taxon>Polyangia</taxon>
        <taxon>Nannocystales</taxon>
        <taxon>Nannocystaceae</taxon>
        <taxon>Enhygromyxa</taxon>
    </lineage>
</organism>
<dbReference type="Proteomes" id="UP000237968">
    <property type="component" value="Unassembled WGS sequence"/>
</dbReference>
<dbReference type="EMBL" id="PVNK01000234">
    <property type="protein sequence ID" value="PRP91646.1"/>
    <property type="molecule type" value="Genomic_DNA"/>
</dbReference>
<dbReference type="Gene3D" id="2.60.120.330">
    <property type="entry name" value="B-lactam Antibiotic, Isopenicillin N Synthase, Chain"/>
    <property type="match status" value="1"/>
</dbReference>
<accession>A0A2S9XFK5</accession>
<gene>
    <name evidence="1" type="ORF">ENSA5_54060</name>
</gene>
<evidence type="ECO:0008006" key="3">
    <source>
        <dbReference type="Google" id="ProtNLM"/>
    </source>
</evidence>
<evidence type="ECO:0000313" key="2">
    <source>
        <dbReference type="Proteomes" id="UP000237968"/>
    </source>
</evidence>
<reference evidence="1 2" key="1">
    <citation type="submission" date="2018-03" db="EMBL/GenBank/DDBJ databases">
        <title>Draft Genome Sequences of the Obligatory Marine Myxobacteria Enhygromyxa salina SWB005.</title>
        <authorList>
            <person name="Poehlein A."/>
            <person name="Moghaddam J.A."/>
            <person name="Harms H."/>
            <person name="Alanjari M."/>
            <person name="Koenig G.M."/>
            <person name="Daniel R."/>
            <person name="Schaeberle T.F."/>
        </authorList>
    </citation>
    <scope>NUCLEOTIDE SEQUENCE [LARGE SCALE GENOMIC DNA]</scope>
    <source>
        <strain evidence="1 2">SWB005</strain>
    </source>
</reference>
<dbReference type="InterPro" id="IPR027443">
    <property type="entry name" value="IPNS-like_sf"/>
</dbReference>
<dbReference type="OrthoDB" id="1441538at2"/>
<proteinExistence type="predicted"/>
<sequence length="244" mass="27523">MIGVSDNSEGARAQRVEPVDGDADAPLYRYDQYDLALLERDLEAACAGWDWSEGVFGHALSLPAPEQLCEPARRHYNNLPFANRLASCPYFQSILDSFECDVMSLRLLRRPPNSLYGLHTDHDKGERTVRMQIPIRSPHDAFMVVTTYADMRELPDTEATRRLSGSATISGSRQKLTRWLDDLVADSEGRINLYQLDVGWSYLFDTDNVHTLANLGMSERVVLAIDCVANDWLLARYPEIASLI</sequence>
<dbReference type="SUPFAM" id="SSF51197">
    <property type="entry name" value="Clavaminate synthase-like"/>
    <property type="match status" value="1"/>
</dbReference>
<evidence type="ECO:0000313" key="1">
    <source>
        <dbReference type="EMBL" id="PRP91646.1"/>
    </source>
</evidence>
<keyword evidence="2" id="KW-1185">Reference proteome</keyword>
<protein>
    <recommendedName>
        <fullName evidence="3">Aspartyl/Asparaginyl beta-hydroxylase</fullName>
    </recommendedName>
</protein>
<name>A0A2S9XFK5_9BACT</name>